<proteinExistence type="predicted"/>
<name>A0A1L9SBK3_9EURO</name>
<feature type="region of interest" description="Disordered" evidence="1">
    <location>
        <begin position="1"/>
        <end position="37"/>
    </location>
</feature>
<feature type="compositionally biased region" description="Low complexity" evidence="1">
    <location>
        <begin position="185"/>
        <end position="203"/>
    </location>
</feature>
<keyword evidence="3" id="KW-1185">Reference proteome</keyword>
<feature type="compositionally biased region" description="Basic and acidic residues" evidence="1">
    <location>
        <begin position="241"/>
        <end position="264"/>
    </location>
</feature>
<feature type="compositionally biased region" description="Basic and acidic residues" evidence="1">
    <location>
        <begin position="71"/>
        <end position="89"/>
    </location>
</feature>
<evidence type="ECO:0000256" key="1">
    <source>
        <dbReference type="SAM" id="MobiDB-lite"/>
    </source>
</evidence>
<protein>
    <submittedName>
        <fullName evidence="2">Uncharacterized protein</fullName>
    </submittedName>
</protein>
<dbReference type="AlphaFoldDB" id="A0A1L9SBK3"/>
<accession>A0A1L9SBK3</accession>
<organism evidence="2 3">
    <name type="scientific">Penicilliopsis zonata CBS 506.65</name>
    <dbReference type="NCBI Taxonomy" id="1073090"/>
    <lineage>
        <taxon>Eukaryota</taxon>
        <taxon>Fungi</taxon>
        <taxon>Dikarya</taxon>
        <taxon>Ascomycota</taxon>
        <taxon>Pezizomycotina</taxon>
        <taxon>Eurotiomycetes</taxon>
        <taxon>Eurotiomycetidae</taxon>
        <taxon>Eurotiales</taxon>
        <taxon>Aspergillaceae</taxon>
        <taxon>Penicilliopsis</taxon>
    </lineage>
</organism>
<evidence type="ECO:0000313" key="2">
    <source>
        <dbReference type="EMBL" id="OJJ44585.1"/>
    </source>
</evidence>
<feature type="compositionally biased region" description="Basic and acidic residues" evidence="1">
    <location>
        <begin position="13"/>
        <end position="27"/>
    </location>
</feature>
<feature type="region of interest" description="Disordered" evidence="1">
    <location>
        <begin position="60"/>
        <end position="203"/>
    </location>
</feature>
<feature type="compositionally biased region" description="Polar residues" evidence="1">
    <location>
        <begin position="1"/>
        <end position="10"/>
    </location>
</feature>
<feature type="compositionally biased region" description="Acidic residues" evidence="1">
    <location>
        <begin position="114"/>
        <end position="128"/>
    </location>
</feature>
<reference evidence="3" key="1">
    <citation type="journal article" date="2017" name="Genome Biol.">
        <title>Comparative genomics reveals high biological diversity and specific adaptations in the industrially and medically important fungal genus Aspergillus.</title>
        <authorList>
            <person name="de Vries R.P."/>
            <person name="Riley R."/>
            <person name="Wiebenga A."/>
            <person name="Aguilar-Osorio G."/>
            <person name="Amillis S."/>
            <person name="Uchima C.A."/>
            <person name="Anderluh G."/>
            <person name="Asadollahi M."/>
            <person name="Askin M."/>
            <person name="Barry K."/>
            <person name="Battaglia E."/>
            <person name="Bayram O."/>
            <person name="Benocci T."/>
            <person name="Braus-Stromeyer S.A."/>
            <person name="Caldana C."/>
            <person name="Canovas D."/>
            <person name="Cerqueira G.C."/>
            <person name="Chen F."/>
            <person name="Chen W."/>
            <person name="Choi C."/>
            <person name="Clum A."/>
            <person name="Dos Santos R.A."/>
            <person name="Damasio A.R."/>
            <person name="Diallinas G."/>
            <person name="Emri T."/>
            <person name="Fekete E."/>
            <person name="Flipphi M."/>
            <person name="Freyberg S."/>
            <person name="Gallo A."/>
            <person name="Gournas C."/>
            <person name="Habgood R."/>
            <person name="Hainaut M."/>
            <person name="Harispe M.L."/>
            <person name="Henrissat B."/>
            <person name="Hilden K.S."/>
            <person name="Hope R."/>
            <person name="Hossain A."/>
            <person name="Karabika E."/>
            <person name="Karaffa L."/>
            <person name="Karanyi Z."/>
            <person name="Krasevec N."/>
            <person name="Kuo A."/>
            <person name="Kusch H."/>
            <person name="LaButti K."/>
            <person name="Lagendijk E.L."/>
            <person name="Lapidus A."/>
            <person name="Levasseur A."/>
            <person name="Lindquist E."/>
            <person name="Lipzen A."/>
            <person name="Logrieco A.F."/>
            <person name="MacCabe A."/>
            <person name="Maekelae M.R."/>
            <person name="Malavazi I."/>
            <person name="Melin P."/>
            <person name="Meyer V."/>
            <person name="Mielnichuk N."/>
            <person name="Miskei M."/>
            <person name="Molnar A.P."/>
            <person name="Mule G."/>
            <person name="Ngan C.Y."/>
            <person name="Orejas M."/>
            <person name="Orosz E."/>
            <person name="Ouedraogo J.P."/>
            <person name="Overkamp K.M."/>
            <person name="Park H.-S."/>
            <person name="Perrone G."/>
            <person name="Piumi F."/>
            <person name="Punt P.J."/>
            <person name="Ram A.F."/>
            <person name="Ramon A."/>
            <person name="Rauscher S."/>
            <person name="Record E."/>
            <person name="Riano-Pachon D.M."/>
            <person name="Robert V."/>
            <person name="Roehrig J."/>
            <person name="Ruller R."/>
            <person name="Salamov A."/>
            <person name="Salih N.S."/>
            <person name="Samson R.A."/>
            <person name="Sandor E."/>
            <person name="Sanguinetti M."/>
            <person name="Schuetze T."/>
            <person name="Sepcic K."/>
            <person name="Shelest E."/>
            <person name="Sherlock G."/>
            <person name="Sophianopoulou V."/>
            <person name="Squina F.M."/>
            <person name="Sun H."/>
            <person name="Susca A."/>
            <person name="Todd R.B."/>
            <person name="Tsang A."/>
            <person name="Unkles S.E."/>
            <person name="van de Wiele N."/>
            <person name="van Rossen-Uffink D."/>
            <person name="Oliveira J.V."/>
            <person name="Vesth T.C."/>
            <person name="Visser J."/>
            <person name="Yu J.-H."/>
            <person name="Zhou M."/>
            <person name="Andersen M.R."/>
            <person name="Archer D.B."/>
            <person name="Baker S.E."/>
            <person name="Benoit I."/>
            <person name="Brakhage A.A."/>
            <person name="Braus G.H."/>
            <person name="Fischer R."/>
            <person name="Frisvad J.C."/>
            <person name="Goldman G.H."/>
            <person name="Houbraken J."/>
            <person name="Oakley B."/>
            <person name="Pocsi I."/>
            <person name="Scazzocchio C."/>
            <person name="Seiboth B."/>
            <person name="vanKuyk P.A."/>
            <person name="Wortman J."/>
            <person name="Dyer P.S."/>
            <person name="Grigoriev I.V."/>
        </authorList>
    </citation>
    <scope>NUCLEOTIDE SEQUENCE [LARGE SCALE GENOMIC DNA]</scope>
    <source>
        <strain evidence="3">CBS 506.65</strain>
    </source>
</reference>
<sequence>MASLVQSRFNRSLKPESSRPLHPRWGDVHITMPTPGSWCQIDNNATYSVRHGRRDYRPDYVHDLSGLKQSRRSESHDGRRSKQRLEPSHRQSSLIRSLSAHRLSVRQATQCNASEDDDDEEEDEDLDSLDSQSDRYQHDPIASQLARPSRQKYVTTNRHNDKVSFQYIPTSSRKYPEEVNRPPLSRNQSSGSTASSAAESHGIAGLHSRLRGLSLSSKRFSRSGTAHESEYKGGEYVYINGREDTNRREPRSREAREQNHERTVRSASASAGGRMYSPPLYDKRMTRKNSLASKRMTAIMVPSPEDIWE</sequence>
<dbReference type="GeneID" id="34613637"/>
<dbReference type="EMBL" id="KV878347">
    <property type="protein sequence ID" value="OJJ44585.1"/>
    <property type="molecule type" value="Genomic_DNA"/>
</dbReference>
<gene>
    <name evidence="2" type="ORF">ASPZODRAFT_18162</name>
</gene>
<evidence type="ECO:0000313" key="3">
    <source>
        <dbReference type="Proteomes" id="UP000184188"/>
    </source>
</evidence>
<dbReference type="Proteomes" id="UP000184188">
    <property type="component" value="Unassembled WGS sequence"/>
</dbReference>
<dbReference type="RefSeq" id="XP_022579095.1">
    <property type="nucleotide sequence ID" value="XM_022727173.1"/>
</dbReference>
<feature type="region of interest" description="Disordered" evidence="1">
    <location>
        <begin position="236"/>
        <end position="289"/>
    </location>
</feature>
<dbReference type="VEuPathDB" id="FungiDB:ASPZODRAFT_18162"/>
<dbReference type="OrthoDB" id="4148828at2759"/>